<accession>A0AAT9H0A1</accession>
<proteinExistence type="predicted"/>
<sequence length="69" mass="8180">MQIKNNVLQLLYYNIPPLKIKNLPNLREKKNEDRTEIKNGAKLAPFSMILSLTKFLLSYQDQYTFCLLF</sequence>
<protein>
    <submittedName>
        <fullName evidence="1">Uncharacterized protein</fullName>
    </submittedName>
</protein>
<dbReference type="AlphaFoldDB" id="A0AAT9H0A1"/>
<name>A0AAT9H0A1_9FLAO</name>
<organism evidence="1">
    <name type="scientific">Flavobacterium sp. CFS9</name>
    <dbReference type="NCBI Taxonomy" id="3143118"/>
    <lineage>
        <taxon>Bacteria</taxon>
        <taxon>Pseudomonadati</taxon>
        <taxon>Bacteroidota</taxon>
        <taxon>Flavobacteriia</taxon>
        <taxon>Flavobacteriales</taxon>
        <taxon>Flavobacteriaceae</taxon>
        <taxon>Flavobacterium</taxon>
    </lineage>
</organism>
<gene>
    <name evidence="1" type="ORF">CFS9_15480</name>
</gene>
<dbReference type="EMBL" id="AP031573">
    <property type="protein sequence ID" value="BFM42907.1"/>
    <property type="molecule type" value="Genomic_DNA"/>
</dbReference>
<reference evidence="1" key="1">
    <citation type="submission" date="2024-05" db="EMBL/GenBank/DDBJ databases">
        <title>Whole-Genome Sequence of CFS9, a Potential Fish Probiotic Isolated from the Body Surface of Silurus asotus.</title>
        <authorList>
            <person name="Kojima M."/>
            <person name="Tobioka K."/>
            <person name="Yokota K."/>
            <person name="Nakatani H."/>
            <person name="Hori K."/>
            <person name="Tamaru Y."/>
            <person name="Okazaki F."/>
        </authorList>
    </citation>
    <scope>NUCLEOTIDE SEQUENCE</scope>
    <source>
        <strain evidence="1">CFS9</strain>
    </source>
</reference>
<evidence type="ECO:0000313" key="1">
    <source>
        <dbReference type="EMBL" id="BFM42907.1"/>
    </source>
</evidence>